<evidence type="ECO:0000313" key="2">
    <source>
        <dbReference type="EMBL" id="RMA40892.1"/>
    </source>
</evidence>
<comment type="caution">
    <text evidence="2">The sequence shown here is derived from an EMBL/GenBank/DDBJ whole genome shotgun (WGS) entry which is preliminary data.</text>
</comment>
<sequence length="411" mass="46171">MKFGILADFFEGAGAKYLTEVEINNARSNQHEFQGVSAFRQFLGTPEEKITYPATFFWLTDEEDEEPVSMQAFCTWSDVRRNNPDRSAEFHLYYAAESEAVVHQAQAGDLLLIARKKNDDGLLVILCPADTTITQQLLWLFGLDLVGTRASAKVLAPDESIRLGFAARAVLDTLGIDLEEPEPDALEILLDRYGLGFPPTAEFSQFARDTAEAADPVDDPDQALVDWMDHEEALFRHLERHIVADRLKKGFADKADVDVDGFLKFSLGVQNRRKSRAGWAFGHHIEAVFHAHAIQHKREATTEKRNGPDFLFPGEAEYHDASFNTALLTMLGAKTSCKDRWRQVLAEAHKIEEKHLVTLQPGISEAQTAEMQAERLQLVVPRPIYGSYLPAQQDWLMDVSGFVDLVKARQG</sequence>
<dbReference type="GO" id="GO:0003677">
    <property type="term" value="F:DNA binding"/>
    <property type="evidence" value="ECO:0007669"/>
    <property type="project" value="InterPro"/>
</dbReference>
<protein>
    <submittedName>
        <fullName evidence="2">Type II restriction endonuclease</fullName>
    </submittedName>
</protein>
<dbReference type="Pfam" id="PF09019">
    <property type="entry name" value="EcoRII-C"/>
    <property type="match status" value="1"/>
</dbReference>
<dbReference type="AlphaFoldDB" id="A0A3L9XXC5"/>
<dbReference type="GO" id="GO:0009036">
    <property type="term" value="F:type II site-specific deoxyribonuclease activity"/>
    <property type="evidence" value="ECO:0007669"/>
    <property type="project" value="InterPro"/>
</dbReference>
<dbReference type="SUPFAM" id="SSF52980">
    <property type="entry name" value="Restriction endonuclease-like"/>
    <property type="match status" value="1"/>
</dbReference>
<keyword evidence="3" id="KW-1185">Reference proteome</keyword>
<feature type="domain" description="Restriction endonuclease type II EcoRII C-terminal" evidence="1">
    <location>
        <begin position="235"/>
        <end position="403"/>
    </location>
</feature>
<organism evidence="2 3">
    <name type="scientific">Rhodophyticola porphyridii</name>
    <dbReference type="NCBI Taxonomy" id="1852017"/>
    <lineage>
        <taxon>Bacteria</taxon>
        <taxon>Pseudomonadati</taxon>
        <taxon>Pseudomonadota</taxon>
        <taxon>Alphaproteobacteria</taxon>
        <taxon>Rhodobacterales</taxon>
        <taxon>Roseobacteraceae</taxon>
        <taxon>Rhodophyticola</taxon>
    </lineage>
</organism>
<name>A0A3L9XXC5_9RHOB</name>
<evidence type="ECO:0000259" key="1">
    <source>
        <dbReference type="Pfam" id="PF09019"/>
    </source>
</evidence>
<evidence type="ECO:0000313" key="3">
    <source>
        <dbReference type="Proteomes" id="UP000281343"/>
    </source>
</evidence>
<dbReference type="InterPro" id="IPR015109">
    <property type="entry name" value="Restrct_endonuc_II_EcoRII_C"/>
</dbReference>
<dbReference type="InterPro" id="IPR011335">
    <property type="entry name" value="Restrct_endonuc-II-like"/>
</dbReference>
<dbReference type="GO" id="GO:0009307">
    <property type="term" value="P:DNA restriction-modification system"/>
    <property type="evidence" value="ECO:0007669"/>
    <property type="project" value="InterPro"/>
</dbReference>
<gene>
    <name evidence="2" type="ORF">D9R08_17170</name>
</gene>
<dbReference type="OrthoDB" id="9797574at2"/>
<dbReference type="Gene3D" id="3.40.91.80">
    <property type="match status" value="1"/>
</dbReference>
<accession>A0A3L9XXC5</accession>
<dbReference type="InterPro" id="IPR038365">
    <property type="entry name" value="EcoRII_C_sf"/>
</dbReference>
<dbReference type="Proteomes" id="UP000281343">
    <property type="component" value="Unassembled WGS sequence"/>
</dbReference>
<dbReference type="EMBL" id="RCNT01000010">
    <property type="protein sequence ID" value="RMA40892.1"/>
    <property type="molecule type" value="Genomic_DNA"/>
</dbReference>
<reference evidence="2 3" key="1">
    <citation type="submission" date="2018-10" db="EMBL/GenBank/DDBJ databases">
        <authorList>
            <person name="Jung H.S."/>
            <person name="Jeon C.O."/>
        </authorList>
    </citation>
    <scope>NUCLEOTIDE SEQUENCE [LARGE SCALE GENOMIC DNA]</scope>
    <source>
        <strain evidence="2 3">MA-7-27</strain>
    </source>
</reference>
<dbReference type="RefSeq" id="WP_121899301.1">
    <property type="nucleotide sequence ID" value="NZ_RCNT01000010.1"/>
</dbReference>
<proteinExistence type="predicted"/>
<keyword evidence="2" id="KW-0540">Nuclease</keyword>
<keyword evidence="2" id="KW-0255">Endonuclease</keyword>
<keyword evidence="2" id="KW-0378">Hydrolase</keyword>